<protein>
    <recommendedName>
        <fullName evidence="3">STAS/SEC14 domain-containing protein</fullName>
    </recommendedName>
</protein>
<evidence type="ECO:0000313" key="1">
    <source>
        <dbReference type="EMBL" id="MBG8554680.1"/>
    </source>
</evidence>
<dbReference type="RefSeq" id="WP_196955699.1">
    <property type="nucleotide sequence ID" value="NZ_JADWYK010000008.1"/>
</dbReference>
<gene>
    <name evidence="1" type="ORF">I5L79_14075</name>
</gene>
<proteinExistence type="predicted"/>
<sequence>MTQYTNSFGNVYLTVQHDAANQWIYNNWQGLLSTDAVIQGCQGVLQVLHATKCPYMLNDNRAVIGSWNQANDWIEQQWMPQALAAGLTRFAHVVAPGIFGQASAEAMHQRVGNRFEMRLFQDIEAAQNWLQLAQVQVV</sequence>
<comment type="caution">
    <text evidence="1">The sequence shown here is derived from an EMBL/GenBank/DDBJ whole genome shotgun (WGS) entry which is preliminary data.</text>
</comment>
<accession>A0ABS0L3H3</accession>
<evidence type="ECO:0000313" key="2">
    <source>
        <dbReference type="Proteomes" id="UP000601099"/>
    </source>
</evidence>
<organism evidence="1 2">
    <name type="scientific">Hymenobacter guriensis</name>
    <dbReference type="NCBI Taxonomy" id="2793065"/>
    <lineage>
        <taxon>Bacteria</taxon>
        <taxon>Pseudomonadati</taxon>
        <taxon>Bacteroidota</taxon>
        <taxon>Cytophagia</taxon>
        <taxon>Cytophagales</taxon>
        <taxon>Hymenobacteraceae</taxon>
        <taxon>Hymenobacter</taxon>
    </lineage>
</organism>
<name>A0ABS0L3H3_9BACT</name>
<reference evidence="1 2" key="1">
    <citation type="submission" date="2020-11" db="EMBL/GenBank/DDBJ databases">
        <title>Hymenobacter sp.</title>
        <authorList>
            <person name="Kim M.K."/>
        </authorList>
    </citation>
    <scope>NUCLEOTIDE SEQUENCE [LARGE SCALE GENOMIC DNA]</scope>
    <source>
        <strain evidence="1 2">BT594</strain>
    </source>
</reference>
<evidence type="ECO:0008006" key="3">
    <source>
        <dbReference type="Google" id="ProtNLM"/>
    </source>
</evidence>
<keyword evidence="2" id="KW-1185">Reference proteome</keyword>
<dbReference type="EMBL" id="JADWYK010000008">
    <property type="protein sequence ID" value="MBG8554680.1"/>
    <property type="molecule type" value="Genomic_DNA"/>
</dbReference>
<dbReference type="Proteomes" id="UP000601099">
    <property type="component" value="Unassembled WGS sequence"/>
</dbReference>